<evidence type="ECO:0008006" key="4">
    <source>
        <dbReference type="Google" id="ProtNLM"/>
    </source>
</evidence>
<dbReference type="Proteomes" id="UP000593567">
    <property type="component" value="Unassembled WGS sequence"/>
</dbReference>
<organism evidence="2 3">
    <name type="scientific">Bugula neritina</name>
    <name type="common">Brown bryozoan</name>
    <name type="synonym">Sertularia neritina</name>
    <dbReference type="NCBI Taxonomy" id="10212"/>
    <lineage>
        <taxon>Eukaryota</taxon>
        <taxon>Metazoa</taxon>
        <taxon>Spiralia</taxon>
        <taxon>Lophotrochozoa</taxon>
        <taxon>Bryozoa</taxon>
        <taxon>Gymnolaemata</taxon>
        <taxon>Cheilostomatida</taxon>
        <taxon>Flustrina</taxon>
        <taxon>Buguloidea</taxon>
        <taxon>Bugulidae</taxon>
        <taxon>Bugula</taxon>
    </lineage>
</organism>
<keyword evidence="1" id="KW-0732">Signal</keyword>
<keyword evidence="3" id="KW-1185">Reference proteome</keyword>
<dbReference type="AlphaFoldDB" id="A0A7J7JY86"/>
<sequence>MQLFHEYLFLMLATLNEYVTSVSVRHHLLVHIWFKFLANVRSWPSLSKYTRSDAPNTKFTHQPYSATYYFLVCAVGRNTGISMSFHEYVTSVSAGHHLLVHLWFKLLANVRSWPSLREYTRSDAPNTMMLATSP</sequence>
<evidence type="ECO:0000313" key="2">
    <source>
        <dbReference type="EMBL" id="KAF6030306.1"/>
    </source>
</evidence>
<comment type="caution">
    <text evidence="2">The sequence shown here is derived from an EMBL/GenBank/DDBJ whole genome shotgun (WGS) entry which is preliminary data.</text>
</comment>
<feature type="signal peptide" evidence="1">
    <location>
        <begin position="1"/>
        <end position="21"/>
    </location>
</feature>
<evidence type="ECO:0000256" key="1">
    <source>
        <dbReference type="SAM" id="SignalP"/>
    </source>
</evidence>
<feature type="chain" id="PRO_5029799882" description="Secreted protein" evidence="1">
    <location>
        <begin position="22"/>
        <end position="134"/>
    </location>
</feature>
<protein>
    <recommendedName>
        <fullName evidence="4">Secreted protein</fullName>
    </recommendedName>
</protein>
<proteinExistence type="predicted"/>
<evidence type="ECO:0000313" key="3">
    <source>
        <dbReference type="Proteomes" id="UP000593567"/>
    </source>
</evidence>
<gene>
    <name evidence="2" type="ORF">EB796_011386</name>
</gene>
<name>A0A7J7JY86_BUGNE</name>
<accession>A0A7J7JY86</accession>
<reference evidence="2" key="1">
    <citation type="submission" date="2020-06" db="EMBL/GenBank/DDBJ databases">
        <title>Draft genome of Bugula neritina, a colonial animal packing powerful symbionts and potential medicines.</title>
        <authorList>
            <person name="Rayko M."/>
        </authorList>
    </citation>
    <scope>NUCLEOTIDE SEQUENCE [LARGE SCALE GENOMIC DNA]</scope>
    <source>
        <strain evidence="2">Kwan_BN1</strain>
    </source>
</reference>
<dbReference type="EMBL" id="VXIV02001717">
    <property type="protein sequence ID" value="KAF6030306.1"/>
    <property type="molecule type" value="Genomic_DNA"/>
</dbReference>